<dbReference type="PANTHER" id="PTHR22642:SF2">
    <property type="entry name" value="PROTEIN LONG AFTER FAR-RED 3"/>
    <property type="match status" value="1"/>
</dbReference>
<protein>
    <submittedName>
        <fullName evidence="2">Amidohydrolase</fullName>
    </submittedName>
</protein>
<accession>A0A520MII2</accession>
<dbReference type="AlphaFoldDB" id="A0A520MII2"/>
<feature type="domain" description="Amidohydrolase 3" evidence="1">
    <location>
        <begin position="83"/>
        <end position="568"/>
    </location>
</feature>
<dbReference type="PROSITE" id="PS51257">
    <property type="entry name" value="PROKAR_LIPOPROTEIN"/>
    <property type="match status" value="1"/>
</dbReference>
<dbReference type="InterPro" id="IPR032466">
    <property type="entry name" value="Metal_Hydrolase"/>
</dbReference>
<dbReference type="PANTHER" id="PTHR22642">
    <property type="entry name" value="IMIDAZOLONEPROPIONASE"/>
    <property type="match status" value="1"/>
</dbReference>
<dbReference type="GO" id="GO:0016810">
    <property type="term" value="F:hydrolase activity, acting on carbon-nitrogen (but not peptide) bonds"/>
    <property type="evidence" value="ECO:0007669"/>
    <property type="project" value="InterPro"/>
</dbReference>
<proteinExistence type="predicted"/>
<dbReference type="InterPro" id="IPR013108">
    <property type="entry name" value="Amidohydro_3"/>
</dbReference>
<evidence type="ECO:0000259" key="1">
    <source>
        <dbReference type="Pfam" id="PF07969"/>
    </source>
</evidence>
<dbReference type="SUPFAM" id="SSF51338">
    <property type="entry name" value="Composite domain of metallo-dependent hydrolases"/>
    <property type="match status" value="1"/>
</dbReference>
<name>A0A520MII2_9GAMM</name>
<keyword evidence="2" id="KW-0378">Hydrolase</keyword>
<dbReference type="Gene3D" id="3.20.20.140">
    <property type="entry name" value="Metal-dependent hydrolases"/>
    <property type="match status" value="1"/>
</dbReference>
<evidence type="ECO:0000313" key="3">
    <source>
        <dbReference type="Proteomes" id="UP000315889"/>
    </source>
</evidence>
<dbReference type="EMBL" id="SHBP01000002">
    <property type="protein sequence ID" value="RZO21014.1"/>
    <property type="molecule type" value="Genomic_DNA"/>
</dbReference>
<evidence type="ECO:0000313" key="2">
    <source>
        <dbReference type="EMBL" id="RZO21014.1"/>
    </source>
</evidence>
<reference evidence="2 3" key="1">
    <citation type="submission" date="2019-02" db="EMBL/GenBank/DDBJ databases">
        <title>Prokaryotic population dynamics and viral predation in marine succession experiment using metagenomics: the confinement effect.</title>
        <authorList>
            <person name="Haro-Moreno J.M."/>
            <person name="Rodriguez-Valera F."/>
            <person name="Lopez-Perez M."/>
        </authorList>
    </citation>
    <scope>NUCLEOTIDE SEQUENCE [LARGE SCALE GENOMIC DNA]</scope>
    <source>
        <strain evidence="2">MED-G170</strain>
    </source>
</reference>
<dbReference type="Proteomes" id="UP000315889">
    <property type="component" value="Unassembled WGS sequence"/>
</dbReference>
<organism evidence="2 3">
    <name type="scientific">SAR92 clade bacterium</name>
    <dbReference type="NCBI Taxonomy" id="2315479"/>
    <lineage>
        <taxon>Bacteria</taxon>
        <taxon>Pseudomonadati</taxon>
        <taxon>Pseudomonadota</taxon>
        <taxon>Gammaproteobacteria</taxon>
        <taxon>Cellvibrionales</taxon>
        <taxon>Porticoccaceae</taxon>
        <taxon>SAR92 clade</taxon>
    </lineage>
</organism>
<gene>
    <name evidence="2" type="ORF">EVB03_01940</name>
</gene>
<dbReference type="SUPFAM" id="SSF51556">
    <property type="entry name" value="Metallo-dependent hydrolases"/>
    <property type="match status" value="1"/>
</dbReference>
<sequence>MKHLFMVFILTLLAACNSSEQPPTSARNDLPQILYSGGDIITMSDDSHLEYADAVVTNNDIILFVGSKTEADAKYPDAKHHSLNGKTMMPGFIEPHVHPSLAATILPNEIISPYDWVLPNETKKGVVGHEAYMQRLAQSVEQKASIDEIFFVWGYHQLWHGELSRTLLNGLSDEQPIAVIHRSFHEVYLNGAAINLLGITEDEFRGNHQVNWDKGHFYEGGWMALAPKMAPLLIDGSRYLRGLDMMTQMIRKNGITTIAEPGFPNINFKAEYGLLSKEMASNPPYDVYLIPNGSFLATVHGGTQEALAFIKTLSNYNTKNITFLNDQIKLFSDGAIYSQAMQMKEGYTDGHQGEWMTPLSILEQQITQYWNENFKVHIHANGDKGIQQVLDFVSVNQKDNPRKDHRLTLHHMGYFADEMADQIAKMGVEASVNPYYLWALADKYATNGLGKARAENLVALNSLAKRNVTTSYHSDFAMAPMEPLTLAWTAINRVTSGNKKVSQDQRVDVYTAMKAITISAAKTLNLEHKIGSIEAGKTANFTILKQNPFKVEPITIKNIVVLGTVHKGIFYINKSANLKPVPSS</sequence>
<comment type="caution">
    <text evidence="2">The sequence shown here is derived from an EMBL/GenBank/DDBJ whole genome shotgun (WGS) entry which is preliminary data.</text>
</comment>
<dbReference type="Pfam" id="PF07969">
    <property type="entry name" value="Amidohydro_3"/>
    <property type="match status" value="1"/>
</dbReference>
<dbReference type="InterPro" id="IPR011059">
    <property type="entry name" value="Metal-dep_hydrolase_composite"/>
</dbReference>
<dbReference type="Gene3D" id="2.30.40.10">
    <property type="entry name" value="Urease, subunit C, domain 1"/>
    <property type="match status" value="1"/>
</dbReference>
<dbReference type="Gene3D" id="3.10.310.70">
    <property type="match status" value="1"/>
</dbReference>